<dbReference type="Proteomes" id="UP000475862">
    <property type="component" value="Unassembled WGS sequence"/>
</dbReference>
<evidence type="ECO:0000313" key="1">
    <source>
        <dbReference type="EMBL" id="KAE9534077.1"/>
    </source>
</evidence>
<comment type="caution">
    <text evidence="1">The sequence shown here is derived from an EMBL/GenBank/DDBJ whole genome shotgun (WGS) entry which is preliminary data.</text>
</comment>
<evidence type="ECO:0000313" key="2">
    <source>
        <dbReference type="Proteomes" id="UP000475862"/>
    </source>
</evidence>
<sequence>MQYSVENWPIIASYKLSGIWDSRPAGDVLDYLMELFVLYFGCKGASVFAIRCSYVDLICVFLNRFIISCSVYYTVYKNIANNRNRQVRVSGQIMVTVFFYHNFAMRELFYPFCPCHHLQLIEKYNRSHIESNSHQKKVWFIVQNSIAVHWRKCVINRCRERFIYTTEKSGVLTENVMIILKYRASKRSIHSNIKTNSILLNLVNENWLCHTCVRLRQDMRFVEHLTKYFVLEVMSTDAISSLIFFKSENCFPVKKYKSREVIAYAVYGTHQSSVSPPCLQYVYPHMFSFYTFIFYEFQNLYSSNSGQFQLNMDKMLATESFFKIFAKKKSGQVGTLCCTLGGEVNLGLGITYEELCINFSNILTPPKKFYRHFKKKFLGKLKISFVYK</sequence>
<dbReference type="EMBL" id="VYZN01000030">
    <property type="protein sequence ID" value="KAE9534077.1"/>
    <property type="molecule type" value="Genomic_DNA"/>
</dbReference>
<accession>A0A6G0TLW1</accession>
<keyword evidence="2" id="KW-1185">Reference proteome</keyword>
<reference evidence="1 2" key="1">
    <citation type="submission" date="2019-08" db="EMBL/GenBank/DDBJ databases">
        <title>The genome of the soybean aphid Biotype 1, its phylome, world population structure and adaptation to the North American continent.</title>
        <authorList>
            <person name="Giordano R."/>
            <person name="Donthu R.K."/>
            <person name="Hernandez A.G."/>
            <person name="Wright C.L."/>
            <person name="Zimin A.V."/>
        </authorList>
    </citation>
    <scope>NUCLEOTIDE SEQUENCE [LARGE SCALE GENOMIC DNA]</scope>
    <source>
        <tissue evidence="1">Whole aphids</tissue>
    </source>
</reference>
<name>A0A6G0TLW1_APHGL</name>
<gene>
    <name evidence="1" type="ORF">AGLY_008813</name>
</gene>
<dbReference type="AlphaFoldDB" id="A0A6G0TLW1"/>
<proteinExistence type="predicted"/>
<organism evidence="1 2">
    <name type="scientific">Aphis glycines</name>
    <name type="common">Soybean aphid</name>
    <dbReference type="NCBI Taxonomy" id="307491"/>
    <lineage>
        <taxon>Eukaryota</taxon>
        <taxon>Metazoa</taxon>
        <taxon>Ecdysozoa</taxon>
        <taxon>Arthropoda</taxon>
        <taxon>Hexapoda</taxon>
        <taxon>Insecta</taxon>
        <taxon>Pterygota</taxon>
        <taxon>Neoptera</taxon>
        <taxon>Paraneoptera</taxon>
        <taxon>Hemiptera</taxon>
        <taxon>Sternorrhyncha</taxon>
        <taxon>Aphidomorpha</taxon>
        <taxon>Aphidoidea</taxon>
        <taxon>Aphididae</taxon>
        <taxon>Aphidini</taxon>
        <taxon>Aphis</taxon>
        <taxon>Aphis</taxon>
    </lineage>
</organism>
<protein>
    <submittedName>
        <fullName evidence="1">Uncharacterized protein</fullName>
    </submittedName>
</protein>